<dbReference type="PANTHER" id="PTHR10578">
    <property type="entry name" value="S -2-HYDROXY-ACID OXIDASE-RELATED"/>
    <property type="match status" value="1"/>
</dbReference>
<comment type="cofactor">
    <cofactor evidence="2">
        <name>heme b</name>
        <dbReference type="ChEBI" id="CHEBI:60344"/>
    </cofactor>
</comment>
<comment type="subcellular location">
    <subcellularLocation>
        <location evidence="3">Mitochondrion intermembrane space</location>
    </subcellularLocation>
</comment>
<evidence type="ECO:0000256" key="5">
    <source>
        <dbReference type="ARBA" id="ARBA00022617"/>
    </source>
</evidence>
<dbReference type="EC" id="1.1.2.3" evidence="15"/>
<evidence type="ECO:0000256" key="15">
    <source>
        <dbReference type="ARBA" id="ARBA00066458"/>
    </source>
</evidence>
<comment type="catalytic activity">
    <reaction evidence="12">
        <text>(S)-lactate + 2 Fe(III)-[cytochrome c] = 2 Fe(II)-[cytochrome c] + pyruvate + 2 H(+)</text>
        <dbReference type="Rhea" id="RHEA:19909"/>
        <dbReference type="Rhea" id="RHEA-COMP:10350"/>
        <dbReference type="Rhea" id="RHEA-COMP:14399"/>
        <dbReference type="ChEBI" id="CHEBI:15361"/>
        <dbReference type="ChEBI" id="CHEBI:15378"/>
        <dbReference type="ChEBI" id="CHEBI:16651"/>
        <dbReference type="ChEBI" id="CHEBI:29033"/>
        <dbReference type="ChEBI" id="CHEBI:29034"/>
        <dbReference type="EC" id="1.1.2.3"/>
    </reaction>
    <physiologicalReaction direction="left-to-right" evidence="12">
        <dbReference type="Rhea" id="RHEA:19910"/>
    </physiologicalReaction>
</comment>
<comment type="subunit">
    <text evidence="4">Homotetramer.</text>
</comment>
<dbReference type="SMART" id="SM01117">
    <property type="entry name" value="Cyt-b5"/>
    <property type="match status" value="1"/>
</dbReference>
<evidence type="ECO:0000259" key="18">
    <source>
        <dbReference type="PROSITE" id="PS50255"/>
    </source>
</evidence>
<dbReference type="PROSITE" id="PS00191">
    <property type="entry name" value="CYTOCHROME_B5_1"/>
    <property type="match status" value="1"/>
</dbReference>
<dbReference type="KEGG" id="slb:AWJ20_2236"/>
<comment type="similarity">
    <text evidence="17">Belongs to the cytochrome b5 family.</text>
</comment>
<dbReference type="OrthoDB" id="1925334at2759"/>
<keyword evidence="21" id="KW-1185">Reference proteome</keyword>
<feature type="domain" description="FMN hydroxy acid dehydrogenase" evidence="19">
    <location>
        <begin position="100"/>
        <end position="469"/>
    </location>
</feature>
<keyword evidence="8 17" id="KW-0479">Metal-binding</keyword>
<dbReference type="GO" id="GO:0005758">
    <property type="term" value="C:mitochondrial intermembrane space"/>
    <property type="evidence" value="ECO:0007669"/>
    <property type="project" value="UniProtKB-SubCell"/>
</dbReference>
<comment type="cofactor">
    <cofactor evidence="1">
        <name>FMN</name>
        <dbReference type="ChEBI" id="CHEBI:58210"/>
    </cofactor>
</comment>
<evidence type="ECO:0000256" key="7">
    <source>
        <dbReference type="ARBA" id="ARBA00022643"/>
    </source>
</evidence>
<dbReference type="SUPFAM" id="SSF55856">
    <property type="entry name" value="Cytochrome b5-like heme/steroid binding domain"/>
    <property type="match status" value="1"/>
</dbReference>
<dbReference type="Proteomes" id="UP000189580">
    <property type="component" value="Chromosome b"/>
</dbReference>
<keyword evidence="5 17" id="KW-0349">Heme</keyword>
<dbReference type="AlphaFoldDB" id="A0A167EZ51"/>
<evidence type="ECO:0000256" key="6">
    <source>
        <dbReference type="ARBA" id="ARBA00022630"/>
    </source>
</evidence>
<keyword evidence="11" id="KW-0496">Mitochondrion</keyword>
<evidence type="ECO:0000259" key="19">
    <source>
        <dbReference type="PROSITE" id="PS51349"/>
    </source>
</evidence>
<evidence type="ECO:0000256" key="1">
    <source>
        <dbReference type="ARBA" id="ARBA00001917"/>
    </source>
</evidence>
<dbReference type="InterPro" id="IPR000262">
    <property type="entry name" value="FMN-dep_DH"/>
</dbReference>
<feature type="domain" description="Cytochrome b5 heme-binding" evidence="18">
    <location>
        <begin position="1"/>
        <end position="77"/>
    </location>
</feature>
<dbReference type="EMBL" id="CP014503">
    <property type="protein sequence ID" value="ANB14631.1"/>
    <property type="molecule type" value="Genomic_DNA"/>
</dbReference>
<evidence type="ECO:0000256" key="3">
    <source>
        <dbReference type="ARBA" id="ARBA00004569"/>
    </source>
</evidence>
<keyword evidence="9" id="KW-0560">Oxidoreductase</keyword>
<sequence length="477" mass="52368">MVKVLAEEIKKHTTKESCWVVLHGKVYDVTDFLSRHPGGQKAILRVAGKDATEEFDIIHPEGTLKSLSSSAYIGEVEDIENLKDTPETSNESKLGTVALPALDAMLNLDDFEKTAQKVISAKGWAYYYSASDDLVTKVYNNEVYRKVLLRPRIFKDVETVSTVSKIQGLVTTLPLFVSPAAMARLAHPSGEKGIAHACGSEGIVQMISNNASMKFEDIVSDPIVSTQKFFYQLYVQNDRKISENVLSKVIATGRCHAIVLTLDAPTPGKREADERVANDGKTFSENSGGIAKTETSEGLGRALFAGTSARLLWDDLHWLRKQIPADMPIILKGLQTYEDALIAATQWAPKGLVHGILLSNHGGRAMDQSQPPLMILQEIRKYAPEVFSSIEVYVDGGIRRGTDVVKALCLGAKQVGIGRAALYGLAGYGEQGVQRTIQILREEIETCMRLLGVNSVEELGPQHVNTRQLDNLVYSRL</sequence>
<evidence type="ECO:0000256" key="14">
    <source>
        <dbReference type="ARBA" id="ARBA00061589"/>
    </source>
</evidence>
<dbReference type="InterPro" id="IPR036400">
    <property type="entry name" value="Cyt_B5-like_heme/steroid_sf"/>
</dbReference>
<dbReference type="GeneID" id="30034125"/>
<dbReference type="PANTHER" id="PTHR10578:SF82">
    <property type="entry name" value="CYTOCHROME B2, PUTATIVE (AFU_ORTHOLOGUE AFUA_1G07200)-RELATED"/>
    <property type="match status" value="1"/>
</dbReference>
<dbReference type="FunFam" id="3.10.120.10:FF:000007">
    <property type="entry name" value="Sulfite oxidase, mitochondrial"/>
    <property type="match status" value="1"/>
</dbReference>
<dbReference type="PRINTS" id="PR00363">
    <property type="entry name" value="CYTOCHROMEB5"/>
</dbReference>
<reference evidence="20 21" key="1">
    <citation type="submission" date="2016-02" db="EMBL/GenBank/DDBJ databases">
        <title>Complete genome sequence and transcriptome regulation of the pentose utilising yeast Sugiyamaella lignohabitans.</title>
        <authorList>
            <person name="Bellasio M."/>
            <person name="Peymann A."/>
            <person name="Valli M."/>
            <person name="Sipitzky M."/>
            <person name="Graf A."/>
            <person name="Sauer M."/>
            <person name="Marx H."/>
            <person name="Mattanovich D."/>
        </authorList>
    </citation>
    <scope>NUCLEOTIDE SEQUENCE [LARGE SCALE GENOMIC DNA]</scope>
    <source>
        <strain evidence="20 21">CBS 10342</strain>
    </source>
</reference>
<dbReference type="InterPro" id="IPR001199">
    <property type="entry name" value="Cyt_B5-like_heme/steroid-bd"/>
</dbReference>
<dbReference type="SUPFAM" id="SSF51395">
    <property type="entry name" value="FMN-linked oxidoreductases"/>
    <property type="match status" value="1"/>
</dbReference>
<evidence type="ECO:0000256" key="8">
    <source>
        <dbReference type="ARBA" id="ARBA00022723"/>
    </source>
</evidence>
<evidence type="ECO:0000256" key="13">
    <source>
        <dbReference type="ARBA" id="ARBA00061137"/>
    </source>
</evidence>
<accession>A0A167EZ51</accession>
<dbReference type="FunFam" id="3.20.20.70:FF:000062">
    <property type="entry name" value="Cytochrome b2, mitochondrial, putative"/>
    <property type="match status" value="1"/>
</dbReference>
<evidence type="ECO:0000256" key="16">
    <source>
        <dbReference type="ARBA" id="ARBA00068515"/>
    </source>
</evidence>
<dbReference type="PROSITE" id="PS51349">
    <property type="entry name" value="FMN_HYDROXY_ACID_DH_2"/>
    <property type="match status" value="1"/>
</dbReference>
<evidence type="ECO:0000256" key="17">
    <source>
        <dbReference type="RuleBase" id="RU362121"/>
    </source>
</evidence>
<evidence type="ECO:0000256" key="11">
    <source>
        <dbReference type="ARBA" id="ARBA00023128"/>
    </source>
</evidence>
<dbReference type="Gene3D" id="3.20.20.70">
    <property type="entry name" value="Aldolase class I"/>
    <property type="match status" value="1"/>
</dbReference>
<dbReference type="InterPro" id="IPR013785">
    <property type="entry name" value="Aldolase_TIM"/>
</dbReference>
<evidence type="ECO:0000256" key="9">
    <source>
        <dbReference type="ARBA" id="ARBA00023002"/>
    </source>
</evidence>
<keyword evidence="6" id="KW-0285">Flavoprotein</keyword>
<evidence type="ECO:0000313" key="21">
    <source>
        <dbReference type="Proteomes" id="UP000189580"/>
    </source>
</evidence>
<dbReference type="InterPro" id="IPR037396">
    <property type="entry name" value="FMN_HAD"/>
</dbReference>
<comment type="similarity">
    <text evidence="13">In the C-terminal section; belongs to the FMN-dependent alpha-hydroxy acid dehydrogenase family.</text>
</comment>
<keyword evidence="7" id="KW-0288">FMN</keyword>
<organism evidence="20 21">
    <name type="scientific">Sugiyamaella lignohabitans</name>
    <dbReference type="NCBI Taxonomy" id="796027"/>
    <lineage>
        <taxon>Eukaryota</taxon>
        <taxon>Fungi</taxon>
        <taxon>Dikarya</taxon>
        <taxon>Ascomycota</taxon>
        <taxon>Saccharomycotina</taxon>
        <taxon>Dipodascomycetes</taxon>
        <taxon>Dipodascales</taxon>
        <taxon>Trichomonascaceae</taxon>
        <taxon>Sugiyamaella</taxon>
    </lineage>
</organism>
<proteinExistence type="inferred from homology"/>
<evidence type="ECO:0000256" key="12">
    <source>
        <dbReference type="ARBA" id="ARBA00052399"/>
    </source>
</evidence>
<evidence type="ECO:0000256" key="2">
    <source>
        <dbReference type="ARBA" id="ARBA00001970"/>
    </source>
</evidence>
<protein>
    <recommendedName>
        <fullName evidence="16">L-lactate dehydrogenase (cytochrome)</fullName>
        <ecNumber evidence="15">1.1.2.3</ecNumber>
    </recommendedName>
</protein>
<evidence type="ECO:0000256" key="10">
    <source>
        <dbReference type="ARBA" id="ARBA00023004"/>
    </source>
</evidence>
<evidence type="ECO:0000256" key="4">
    <source>
        <dbReference type="ARBA" id="ARBA00011881"/>
    </source>
</evidence>
<keyword evidence="10 17" id="KW-0408">Iron</keyword>
<dbReference type="GO" id="GO:0020037">
    <property type="term" value="F:heme binding"/>
    <property type="evidence" value="ECO:0007669"/>
    <property type="project" value="UniProtKB-UniRule"/>
</dbReference>
<dbReference type="RefSeq" id="XP_018737108.1">
    <property type="nucleotide sequence ID" value="XM_018879167.1"/>
</dbReference>
<dbReference type="GO" id="GO:0004460">
    <property type="term" value="F:L-lactate dehydrogenase (cytochrome) activity"/>
    <property type="evidence" value="ECO:0007669"/>
    <property type="project" value="UniProtKB-EC"/>
</dbReference>
<dbReference type="Pfam" id="PF00173">
    <property type="entry name" value="Cyt-b5"/>
    <property type="match status" value="1"/>
</dbReference>
<dbReference type="Gene3D" id="3.10.120.10">
    <property type="entry name" value="Cytochrome b5-like heme/steroid binding domain"/>
    <property type="match status" value="1"/>
</dbReference>
<dbReference type="PROSITE" id="PS50255">
    <property type="entry name" value="CYTOCHROME_B5_2"/>
    <property type="match status" value="1"/>
</dbReference>
<dbReference type="Pfam" id="PF01070">
    <property type="entry name" value="FMN_dh"/>
    <property type="match status" value="1"/>
</dbReference>
<name>A0A167EZ51_9ASCO</name>
<dbReference type="InterPro" id="IPR018506">
    <property type="entry name" value="Cyt_B5_heme-BS"/>
</dbReference>
<dbReference type="GO" id="GO:0046872">
    <property type="term" value="F:metal ion binding"/>
    <property type="evidence" value="ECO:0007669"/>
    <property type="project" value="UniProtKB-UniRule"/>
</dbReference>
<gene>
    <name evidence="20" type="primary">CYB2</name>
    <name evidence="20" type="ORF">AWJ20_2236</name>
</gene>
<comment type="similarity">
    <text evidence="14">In the N-terminal section; belongs to the cytochrome b5 family.</text>
</comment>
<evidence type="ECO:0000313" key="20">
    <source>
        <dbReference type="EMBL" id="ANB14631.1"/>
    </source>
</evidence>